<dbReference type="Proteomes" id="UP001218218">
    <property type="component" value="Unassembled WGS sequence"/>
</dbReference>
<proteinExistence type="predicted"/>
<protein>
    <submittedName>
        <fullName evidence="1">Uncharacterized protein</fullName>
    </submittedName>
</protein>
<dbReference type="AlphaFoldDB" id="A0AAD7EZ27"/>
<comment type="caution">
    <text evidence="1">The sequence shown here is derived from an EMBL/GenBank/DDBJ whole genome shotgun (WGS) entry which is preliminary data.</text>
</comment>
<sequence length="92" mass="10146">MTGELESGEQRIVVDGEIITLPNLSVAEFCKQYRLSDEIRRLLETEKFETAGAVLEAAEGNLEKAGFKQGQIAELKRGLREFLSTKMAVTAA</sequence>
<dbReference type="EMBL" id="JARIHO010000006">
    <property type="protein sequence ID" value="KAJ7359339.1"/>
    <property type="molecule type" value="Genomic_DNA"/>
</dbReference>
<name>A0AAD7EZ27_9AGAR</name>
<evidence type="ECO:0000313" key="2">
    <source>
        <dbReference type="Proteomes" id="UP001218218"/>
    </source>
</evidence>
<reference evidence="1" key="1">
    <citation type="submission" date="2023-03" db="EMBL/GenBank/DDBJ databases">
        <title>Massive genome expansion in bonnet fungi (Mycena s.s.) driven by repeated elements and novel gene families across ecological guilds.</title>
        <authorList>
            <consortium name="Lawrence Berkeley National Laboratory"/>
            <person name="Harder C.B."/>
            <person name="Miyauchi S."/>
            <person name="Viragh M."/>
            <person name="Kuo A."/>
            <person name="Thoen E."/>
            <person name="Andreopoulos B."/>
            <person name="Lu D."/>
            <person name="Skrede I."/>
            <person name="Drula E."/>
            <person name="Henrissat B."/>
            <person name="Morin E."/>
            <person name="Kohler A."/>
            <person name="Barry K."/>
            <person name="LaButti K."/>
            <person name="Morin E."/>
            <person name="Salamov A."/>
            <person name="Lipzen A."/>
            <person name="Mereny Z."/>
            <person name="Hegedus B."/>
            <person name="Baldrian P."/>
            <person name="Stursova M."/>
            <person name="Weitz H."/>
            <person name="Taylor A."/>
            <person name="Grigoriev I.V."/>
            <person name="Nagy L.G."/>
            <person name="Martin F."/>
            <person name="Kauserud H."/>
        </authorList>
    </citation>
    <scope>NUCLEOTIDE SEQUENCE</scope>
    <source>
        <strain evidence="1">CBHHK002</strain>
    </source>
</reference>
<evidence type="ECO:0000313" key="1">
    <source>
        <dbReference type="EMBL" id="KAJ7359339.1"/>
    </source>
</evidence>
<organism evidence="1 2">
    <name type="scientific">Mycena albidolilacea</name>
    <dbReference type="NCBI Taxonomy" id="1033008"/>
    <lineage>
        <taxon>Eukaryota</taxon>
        <taxon>Fungi</taxon>
        <taxon>Dikarya</taxon>
        <taxon>Basidiomycota</taxon>
        <taxon>Agaricomycotina</taxon>
        <taxon>Agaricomycetes</taxon>
        <taxon>Agaricomycetidae</taxon>
        <taxon>Agaricales</taxon>
        <taxon>Marasmiineae</taxon>
        <taxon>Mycenaceae</taxon>
        <taxon>Mycena</taxon>
    </lineage>
</organism>
<accession>A0AAD7EZ27</accession>
<gene>
    <name evidence="1" type="ORF">DFH08DRAFT_952493</name>
</gene>
<keyword evidence="2" id="KW-1185">Reference proteome</keyword>